<dbReference type="EMBL" id="BAND01000020">
    <property type="protein sequence ID" value="GAJ28350.1"/>
    <property type="molecule type" value="Genomic_DNA"/>
</dbReference>
<dbReference type="GO" id="GO:0015159">
    <property type="term" value="F:polysaccharide transmembrane transporter activity"/>
    <property type="evidence" value="ECO:0007669"/>
    <property type="project" value="InterPro"/>
</dbReference>
<dbReference type="Proteomes" id="UP000019760">
    <property type="component" value="Unassembled WGS sequence"/>
</dbReference>
<dbReference type="RefSeq" id="WP_042056812.1">
    <property type="nucleotide sequence ID" value="NZ_BAND01000020.1"/>
</dbReference>
<dbReference type="InterPro" id="IPR003715">
    <property type="entry name" value="Poly_export_N"/>
</dbReference>
<feature type="signal peptide" evidence="2">
    <location>
        <begin position="1"/>
        <end position="18"/>
    </location>
</feature>
<evidence type="ECO:0000256" key="2">
    <source>
        <dbReference type="SAM" id="SignalP"/>
    </source>
</evidence>
<reference evidence="6" key="1">
    <citation type="journal article" date="2014" name="FEMS Microbiol. Lett.">
        <title>Draft Genomic DNA Sequence of the Facultatively Methylotrophic Bacterium Acidomonas methanolica type strain MB58.</title>
        <authorList>
            <person name="Higashiura N."/>
            <person name="Hadano H."/>
            <person name="Hirakawa H."/>
            <person name="Matsutani M."/>
            <person name="Takabe S."/>
            <person name="Matsushita K."/>
            <person name="Azuma Y."/>
        </authorList>
    </citation>
    <scope>NUCLEOTIDE SEQUENCE [LARGE SCALE GENOMIC DNA]</scope>
    <source>
        <strain evidence="6">MB58</strain>
    </source>
</reference>
<keyword evidence="1 2" id="KW-0732">Signal</keyword>
<proteinExistence type="predicted"/>
<dbReference type="Gene3D" id="3.30.1950.10">
    <property type="entry name" value="wza like domain"/>
    <property type="match status" value="1"/>
</dbReference>
<dbReference type="Gene3D" id="3.10.560.10">
    <property type="entry name" value="Outer membrane lipoprotein wza domain like"/>
    <property type="match status" value="1"/>
</dbReference>
<accession>A0A023D3J9</accession>
<dbReference type="InterPro" id="IPR049712">
    <property type="entry name" value="Poly_export"/>
</dbReference>
<evidence type="ECO:0000313" key="6">
    <source>
        <dbReference type="Proteomes" id="UP000019760"/>
    </source>
</evidence>
<feature type="domain" description="Soluble ligand binding" evidence="4">
    <location>
        <begin position="114"/>
        <end position="158"/>
    </location>
</feature>
<gene>
    <name evidence="5" type="ORF">Amme_020_019</name>
</gene>
<evidence type="ECO:0000313" key="5">
    <source>
        <dbReference type="EMBL" id="GAJ28350.1"/>
    </source>
</evidence>
<dbReference type="InterPro" id="IPR019554">
    <property type="entry name" value="Soluble_ligand-bd"/>
</dbReference>
<dbReference type="Pfam" id="PF02563">
    <property type="entry name" value="Poly_export"/>
    <property type="match status" value="1"/>
</dbReference>
<evidence type="ECO:0000259" key="3">
    <source>
        <dbReference type="Pfam" id="PF02563"/>
    </source>
</evidence>
<dbReference type="PANTHER" id="PTHR33619:SF3">
    <property type="entry name" value="POLYSACCHARIDE EXPORT PROTEIN GFCE-RELATED"/>
    <property type="match status" value="1"/>
</dbReference>
<sequence length="190" mass="19936">MMKSVFTCATVIVTLAAAGCSSTGGLPELASSESSAYYLGPGDQVRVLTYNDPQMSNTFTVADDGTIAFPLVGTVAAAGLTPGGLAQRLSRILSGKGLLHNPSISVEVAQYRPIFVLGEVNHPGQYPYIPGMTMQSAVALAGGFTYRAVTDTAVDIRTDGMPGGKPVRGKIKPESVLRPSDVITIPERWF</sequence>
<evidence type="ECO:0000256" key="1">
    <source>
        <dbReference type="ARBA" id="ARBA00022729"/>
    </source>
</evidence>
<dbReference type="Pfam" id="PF10531">
    <property type="entry name" value="SLBB"/>
    <property type="match status" value="1"/>
</dbReference>
<evidence type="ECO:0000259" key="4">
    <source>
        <dbReference type="Pfam" id="PF10531"/>
    </source>
</evidence>
<protein>
    <submittedName>
        <fullName evidence="5">Polysaccharide export protein AceH/exoF</fullName>
    </submittedName>
</protein>
<feature type="domain" description="Polysaccharide export protein N-terminal" evidence="3">
    <location>
        <begin position="33"/>
        <end position="108"/>
    </location>
</feature>
<dbReference type="PROSITE" id="PS51257">
    <property type="entry name" value="PROKAR_LIPOPROTEIN"/>
    <property type="match status" value="1"/>
</dbReference>
<feature type="chain" id="PRO_5030001336" evidence="2">
    <location>
        <begin position="19"/>
        <end position="190"/>
    </location>
</feature>
<reference evidence="5 6" key="2">
    <citation type="journal article" date="2014" name="FEMS Microbiol. Lett.">
        <title>Draft genomic DNA sequence of the facultatively methylotrophic bacterium Acidomonas methanolica type strain MB58.</title>
        <authorList>
            <person name="Higashiura N."/>
            <person name="Hadano H."/>
            <person name="Hirakawa H."/>
            <person name="Matsutani M."/>
            <person name="Takabe S."/>
            <person name="Matsushita K."/>
            <person name="Azuma Y."/>
        </authorList>
    </citation>
    <scope>NUCLEOTIDE SEQUENCE [LARGE SCALE GENOMIC DNA]</scope>
    <source>
        <strain evidence="5 6">MB58</strain>
    </source>
</reference>
<dbReference type="PANTHER" id="PTHR33619">
    <property type="entry name" value="POLYSACCHARIDE EXPORT PROTEIN GFCE-RELATED"/>
    <property type="match status" value="1"/>
</dbReference>
<keyword evidence="6" id="KW-1185">Reference proteome</keyword>
<organism evidence="5 6">
    <name type="scientific">Acidomonas methanolica NBRC 104435</name>
    <dbReference type="NCBI Taxonomy" id="1231351"/>
    <lineage>
        <taxon>Bacteria</taxon>
        <taxon>Pseudomonadati</taxon>
        <taxon>Pseudomonadota</taxon>
        <taxon>Alphaproteobacteria</taxon>
        <taxon>Acetobacterales</taxon>
        <taxon>Acetobacteraceae</taxon>
        <taxon>Acidomonas</taxon>
    </lineage>
</organism>
<name>A0A023D3J9_ACIMT</name>
<comment type="caution">
    <text evidence="5">The sequence shown here is derived from an EMBL/GenBank/DDBJ whole genome shotgun (WGS) entry which is preliminary data.</text>
</comment>
<dbReference type="AlphaFoldDB" id="A0A023D3J9"/>